<keyword evidence="2" id="KW-1185">Reference proteome</keyword>
<dbReference type="InterPro" id="IPR008928">
    <property type="entry name" value="6-hairpin_glycosidase_sf"/>
</dbReference>
<evidence type="ECO:0000313" key="1">
    <source>
        <dbReference type="EMBL" id="MEQ4483042.1"/>
    </source>
</evidence>
<comment type="caution">
    <text evidence="1">The sequence shown here is derived from an EMBL/GenBank/DDBJ whole genome shotgun (WGS) entry which is preliminary data.</text>
</comment>
<dbReference type="EMBL" id="JASKHM010000006">
    <property type="protein sequence ID" value="MEQ4483042.1"/>
    <property type="molecule type" value="Genomic_DNA"/>
</dbReference>
<dbReference type="Proteomes" id="UP001493487">
    <property type="component" value="Unassembled WGS sequence"/>
</dbReference>
<dbReference type="RefSeq" id="WP_232184156.1">
    <property type="nucleotide sequence ID" value="NZ_JAIOAP010000002.1"/>
</dbReference>
<name>A0ABV1KSS3_9BACL</name>
<organism evidence="1 2">
    <name type="scientific">Cohnella silvisoli</name>
    <dbReference type="NCBI Taxonomy" id="2873699"/>
    <lineage>
        <taxon>Bacteria</taxon>
        <taxon>Bacillati</taxon>
        <taxon>Bacillota</taxon>
        <taxon>Bacilli</taxon>
        <taxon>Bacillales</taxon>
        <taxon>Paenibacillaceae</taxon>
        <taxon>Cohnella</taxon>
    </lineage>
</organism>
<gene>
    <name evidence="1" type="ORF">QJS35_11610</name>
</gene>
<evidence type="ECO:0000313" key="2">
    <source>
        <dbReference type="Proteomes" id="UP001493487"/>
    </source>
</evidence>
<protein>
    <submittedName>
        <fullName evidence="1">Uncharacterized protein</fullName>
    </submittedName>
</protein>
<proteinExistence type="predicted"/>
<accession>A0ABV1KSS3</accession>
<sequence>MIRIRVSDGVAWSAVDIPFLEEGLFETSFWDNGKIKVEGKRLPARGSGETLELTVNMTFEQETDFYGLQLDWPIDRSLRCAWKPHLCPDEDMVIGDKVFRSPVVIVENATEMKAFIPDLNGIAATRPIPHLMDYVQTEHRFTYGLCHYKESDHVYHRLDPKLYRIQGEIGFKLFIVTWKKNAPEPYRDFRKVEQMLWELYGERNLTNLDAKDTLASMLPYMEHTYHWAFESWKDVCWQEFKLLGATVGGVAFLVTAGQKPGQGRENVWREPKSIWNQLWFCSLRSAYGYALWGRHLERRDWMEKAEKALNFALSAPQRNGLFPAVYEAGADQSWENGRWHWSAPRKPAGLDDYVHLADSSWTCYWLLKWYLDVDRDPRILPYVHKYVFRLLELQFDNGSFPAWVSPQTFSSAPYLIQSPENAVHAMLLCKLYELELSASYLAAAERAMAFVRERVIPIGRWEDFETYWSCSREWEGKAYGQPDPRSGLYNQNNLGIYWTAEAMKELYRLTGKESYLLEGEQVLAELSLYQQIWQPPFFEIGTIGGFGVMNSDDEWNDARQSLFALTYWDYYVMTGNESYKRRSLWAMKASFYMMYCPENPVVKRKYESVHGHFDHRDYGFNMENFNHHDGTSIDGIGEFTIFDWGNGAASASLIELYRK</sequence>
<reference evidence="1 2" key="1">
    <citation type="journal article" date="2023" name="Genome Announc.">
        <title>Pan-Genome Analyses of the Genus Cohnella and Proposal of the Novel Species Cohnella silvisoli sp. nov., Isolated from Forest Soil.</title>
        <authorList>
            <person name="Wang C."/>
            <person name="Mao L."/>
            <person name="Bao G."/>
            <person name="Zhu H."/>
        </authorList>
    </citation>
    <scope>NUCLEOTIDE SEQUENCE [LARGE SCALE GENOMIC DNA]</scope>
    <source>
        <strain evidence="1 2">NL03-T5-1</strain>
    </source>
</reference>
<dbReference type="SUPFAM" id="SSF48208">
    <property type="entry name" value="Six-hairpin glycosidases"/>
    <property type="match status" value="1"/>
</dbReference>